<evidence type="ECO:0000313" key="7">
    <source>
        <dbReference type="EMBL" id="KAF8389709.1"/>
    </source>
</evidence>
<feature type="repeat" description="PPR" evidence="3">
    <location>
        <begin position="286"/>
        <end position="320"/>
    </location>
</feature>
<dbReference type="Pfam" id="PF01535">
    <property type="entry name" value="PPR"/>
    <property type="match status" value="1"/>
</dbReference>
<evidence type="ECO:0000313" key="8">
    <source>
        <dbReference type="Proteomes" id="UP000655225"/>
    </source>
</evidence>
<reference evidence="7 8" key="1">
    <citation type="submission" date="2020-04" db="EMBL/GenBank/DDBJ databases">
        <title>Plant Genome Project.</title>
        <authorList>
            <person name="Zhang R.-G."/>
        </authorList>
    </citation>
    <scope>NUCLEOTIDE SEQUENCE [LARGE SCALE GENOMIC DNA]</scope>
    <source>
        <strain evidence="7">YNK0</strain>
        <tissue evidence="7">Leaf</tissue>
    </source>
</reference>
<feature type="compositionally biased region" description="Basic and acidic residues" evidence="4">
    <location>
        <begin position="1342"/>
        <end position="1358"/>
    </location>
</feature>
<dbReference type="NCBIfam" id="TIGR00756">
    <property type="entry name" value="PPR"/>
    <property type="match status" value="1"/>
</dbReference>
<dbReference type="InterPro" id="IPR002885">
    <property type="entry name" value="PPR_rpt"/>
</dbReference>
<dbReference type="Gene3D" id="1.25.40.10">
    <property type="entry name" value="Tetratricopeptide repeat domain"/>
    <property type="match status" value="3"/>
</dbReference>
<proteinExistence type="inferred from homology"/>
<dbReference type="PANTHER" id="PTHR46598:SF2">
    <property type="entry name" value="OS01G0788900 PROTEIN"/>
    <property type="match status" value="1"/>
</dbReference>
<evidence type="ECO:0000256" key="1">
    <source>
        <dbReference type="ARBA" id="ARBA00007626"/>
    </source>
</evidence>
<dbReference type="GO" id="GO:0016020">
    <property type="term" value="C:membrane"/>
    <property type="evidence" value="ECO:0007669"/>
    <property type="project" value="InterPro"/>
</dbReference>
<dbReference type="InterPro" id="IPR057440">
    <property type="entry name" value="At1g68980-like_TPR"/>
</dbReference>
<dbReference type="Proteomes" id="UP000655225">
    <property type="component" value="Unassembled WGS sequence"/>
</dbReference>
<gene>
    <name evidence="7" type="ORF">HHK36_024228</name>
</gene>
<comment type="caution">
    <text evidence="7">The sequence shown here is derived from an EMBL/GenBank/DDBJ whole genome shotgun (WGS) entry which is preliminary data.</text>
</comment>
<accession>A0A834YJ30</accession>
<dbReference type="Pfam" id="PF07168">
    <property type="entry name" value="Ureide_permease"/>
    <property type="match status" value="1"/>
</dbReference>
<dbReference type="Pfam" id="PF25245">
    <property type="entry name" value="TPR_At1g68980"/>
    <property type="match status" value="1"/>
</dbReference>
<feature type="domain" description="AIPP2-like SPOC-like" evidence="5">
    <location>
        <begin position="981"/>
        <end position="1112"/>
    </location>
</feature>
<evidence type="ECO:0000259" key="6">
    <source>
        <dbReference type="Pfam" id="PF25245"/>
    </source>
</evidence>
<dbReference type="PROSITE" id="PS51375">
    <property type="entry name" value="PPR"/>
    <property type="match status" value="2"/>
</dbReference>
<protein>
    <recommendedName>
        <fullName evidence="9">Pentatricopeptide repeat-containing protein</fullName>
    </recommendedName>
</protein>
<evidence type="ECO:0000259" key="5">
    <source>
        <dbReference type="Pfam" id="PF23121"/>
    </source>
</evidence>
<feature type="repeat" description="PPR" evidence="3">
    <location>
        <begin position="357"/>
        <end position="391"/>
    </location>
</feature>
<evidence type="ECO:0000256" key="4">
    <source>
        <dbReference type="SAM" id="MobiDB-lite"/>
    </source>
</evidence>
<feature type="compositionally biased region" description="Polar residues" evidence="4">
    <location>
        <begin position="764"/>
        <end position="816"/>
    </location>
</feature>
<keyword evidence="2" id="KW-0677">Repeat</keyword>
<dbReference type="InterPro" id="IPR056280">
    <property type="entry name" value="AIPP2-like_SPOC"/>
</dbReference>
<feature type="domain" description="At1g68980-like TPR repeats" evidence="6">
    <location>
        <begin position="1"/>
        <end position="65"/>
    </location>
</feature>
<organism evidence="7 8">
    <name type="scientific">Tetracentron sinense</name>
    <name type="common">Spur-leaf</name>
    <dbReference type="NCBI Taxonomy" id="13715"/>
    <lineage>
        <taxon>Eukaryota</taxon>
        <taxon>Viridiplantae</taxon>
        <taxon>Streptophyta</taxon>
        <taxon>Embryophyta</taxon>
        <taxon>Tracheophyta</taxon>
        <taxon>Spermatophyta</taxon>
        <taxon>Magnoliopsida</taxon>
        <taxon>Trochodendrales</taxon>
        <taxon>Trochodendraceae</taxon>
        <taxon>Tetracentron</taxon>
    </lineage>
</organism>
<dbReference type="InterPro" id="IPR009834">
    <property type="entry name" value="Ureide_permease"/>
</dbReference>
<comment type="similarity">
    <text evidence="1">Belongs to the PPR family. P subfamily.</text>
</comment>
<feature type="region of interest" description="Disordered" evidence="4">
    <location>
        <begin position="736"/>
        <end position="864"/>
    </location>
</feature>
<dbReference type="OrthoDB" id="651467at2759"/>
<sequence length="1462" mass="163101">MKSANTAAPAFALIKSMFKNRVFPPFSLWGDVLIELSRKNGSFVAFVRVFNENCRIVLDEKLDKMIPDLAGCNAALEGCCYGLESVRDAENVVETMSVLGVRPDESSFGFLAYLYALKGLEDKIIELEKLMGGFGFSSKRVFYSSLIKGYVKSGSLESVSATILHSLREGDEQSSNFGEETYSGVVEGFLRNGSIKDLAKLIIEAQKLESTSIVVDNSVGFGIISACVNLRFLDKAHHILDEMNAQGGSVGLGVYVSILKAYCKEQRTTEAAQLVMEISASGLHLDASSYDALIEASMSSQDFQSAFSLFRDMREARVPDLKGSYLTIMTGLTENHRPELMAAFLDEIVEDPRVQVGTHDWNSIIHAFCKIGRLEDARRTFRRMVFLRFEPNEQTYLSLINGYVTAEKYFSVLMLWTEVRKQVSTDGGNSIKFDHSLVDAFLYSLVKGGFFDAVMQVVEKAQEMKIFVDKWRYKQAFMETHKKLKVAKLRKRNFRKTQALIAFKNWAGRRGRLPQHTYHDYSVLNLLVAVTVALSFGQIGESKPDMPNFITPAFSGVQDNWPFVLVAMTDGVFLNPGSVCTIINEGLSERLEWQKVSPFGWALVWVPECMVSVFFACVCFKLQDIQQLILLSYCMQTNFGDVPKVWFCEACRSSDDIVSPKSTAKERRPMAPVSQEDKDYNILFPFKISRREALRSVVPSRLPGEAGMRIPCQKRKAVETAKVKFLTAKEAAMLSSGAKTKASPLRGGLSSEPGLSDSVPFISKRTSVVSTTPKCSLQKGNTNPSFRPSGNSKPLTLGSVQIPTSPQQRALQTSKPLNDEQPHPRFPCKRSASEGLTNMKALGDRPRTPISPDVKSEPSKVLSGTNVRSVDDELLSHSKHIGGTDPKHDIDGKFKEGKELGLDMAAGKEALAISRKDSVEKEPVNDVMPAKEVETSNTKTGGIFSTDARFKNSDVQERNLSSILPKLDENIPNPPSIDATWKGSFEILDRVSTGEFYDGFQAHPPGKVSRKAYEFSKQMPGILQFKLQPCCDIWPEIFHMDSPDGYDIALYFFPGDFERSKQRYVHLLELIEMHDWGMRSCLDGVELLIFSSKQLHVDSQRLNMQFYLWGVYRRVKDNKALLSLGVSPRRHLQEDHAPLLEFHSDGIISNNGKGNVDADDMEIDMIGGKDVGRIDKPVPRPILKANKLQFKLHTEKKRVQFQPQGLVASNTLDLLKNRNKSYKASEGSTWGEDFSSNQEVALPAHVSQVHPSKPNEGTKVVKPSQDVKGEWFNDLDVPPGFSRQVTIGAAYGGALQTSHVKVPTILSDLNIPPGFCKTYKVKEENCSSEAAEKRERVLVDRKILSSSEKESRSHESASRGESQASRLQPQKPIKAPHSPEVRFTCHQDPLPCLTMDSMATDPRSLMHAYQTDCRQSRIKAGGLGNPPGKFTILDDPKKKAKGIVQMEEEKKKFFGYPIKRNP</sequence>
<dbReference type="PANTHER" id="PTHR46598">
    <property type="entry name" value="BNAC05G43320D PROTEIN"/>
    <property type="match status" value="1"/>
</dbReference>
<keyword evidence="8" id="KW-1185">Reference proteome</keyword>
<feature type="compositionally biased region" description="Polar residues" evidence="4">
    <location>
        <begin position="1359"/>
        <end position="1368"/>
    </location>
</feature>
<dbReference type="Pfam" id="PF23121">
    <property type="entry name" value="SPOC_AIPP2"/>
    <property type="match status" value="1"/>
</dbReference>
<evidence type="ECO:0008006" key="9">
    <source>
        <dbReference type="Google" id="ProtNLM"/>
    </source>
</evidence>
<dbReference type="Pfam" id="PF13041">
    <property type="entry name" value="PPR_2"/>
    <property type="match status" value="1"/>
</dbReference>
<feature type="region of interest" description="Disordered" evidence="4">
    <location>
        <begin position="1342"/>
        <end position="1381"/>
    </location>
</feature>
<evidence type="ECO:0000256" key="2">
    <source>
        <dbReference type="ARBA" id="ARBA00022737"/>
    </source>
</evidence>
<name>A0A834YJ30_TETSI</name>
<dbReference type="Pfam" id="PF13812">
    <property type="entry name" value="PPR_3"/>
    <property type="match status" value="1"/>
</dbReference>
<dbReference type="InterPro" id="IPR011990">
    <property type="entry name" value="TPR-like_helical_dom_sf"/>
</dbReference>
<evidence type="ECO:0000256" key="3">
    <source>
        <dbReference type="PROSITE-ProRule" id="PRU00708"/>
    </source>
</evidence>
<dbReference type="EMBL" id="JABCRI010000018">
    <property type="protein sequence ID" value="KAF8389709.1"/>
    <property type="molecule type" value="Genomic_DNA"/>
</dbReference>